<keyword evidence="2" id="KW-0812">Transmembrane</keyword>
<sequence>MHREPADHRHQHPGGPWPAPSPAGQVLLVLRPAARLRWATVTVAAVISLVFLSPAGALGGVAALLATAVVETVVCVLLWMRASQVRVVVTEHQ</sequence>
<keyword evidence="2" id="KW-0472">Membrane</keyword>
<evidence type="ECO:0000256" key="1">
    <source>
        <dbReference type="SAM" id="MobiDB-lite"/>
    </source>
</evidence>
<gene>
    <name evidence="3" type="ORF">RM590_28150</name>
</gene>
<dbReference type="EMBL" id="JAVREL010000020">
    <property type="protein sequence ID" value="MDT0346427.1"/>
    <property type="molecule type" value="Genomic_DNA"/>
</dbReference>
<feature type="region of interest" description="Disordered" evidence="1">
    <location>
        <begin position="1"/>
        <end position="20"/>
    </location>
</feature>
<proteinExistence type="predicted"/>
<organism evidence="3 4">
    <name type="scientific">Streptomyces litchfieldiae</name>
    <dbReference type="NCBI Taxonomy" id="3075543"/>
    <lineage>
        <taxon>Bacteria</taxon>
        <taxon>Bacillati</taxon>
        <taxon>Actinomycetota</taxon>
        <taxon>Actinomycetes</taxon>
        <taxon>Kitasatosporales</taxon>
        <taxon>Streptomycetaceae</taxon>
        <taxon>Streptomyces</taxon>
    </lineage>
</organism>
<name>A0ABU2MXQ5_9ACTN</name>
<dbReference type="RefSeq" id="WP_311707552.1">
    <property type="nucleotide sequence ID" value="NZ_JAVREL010000020.1"/>
</dbReference>
<reference evidence="4" key="1">
    <citation type="submission" date="2023-07" db="EMBL/GenBank/DDBJ databases">
        <title>30 novel species of actinomycetes from the DSMZ collection.</title>
        <authorList>
            <person name="Nouioui I."/>
        </authorList>
    </citation>
    <scope>NUCLEOTIDE SEQUENCE [LARGE SCALE GENOMIC DNA]</scope>
    <source>
        <strain evidence="4">DSM 44938</strain>
    </source>
</reference>
<protein>
    <submittedName>
        <fullName evidence="3">Uncharacterized protein</fullName>
    </submittedName>
</protein>
<dbReference type="Proteomes" id="UP001183246">
    <property type="component" value="Unassembled WGS sequence"/>
</dbReference>
<feature type="transmembrane region" description="Helical" evidence="2">
    <location>
        <begin position="36"/>
        <end position="55"/>
    </location>
</feature>
<keyword evidence="2" id="KW-1133">Transmembrane helix</keyword>
<comment type="caution">
    <text evidence="3">The sequence shown here is derived from an EMBL/GenBank/DDBJ whole genome shotgun (WGS) entry which is preliminary data.</text>
</comment>
<evidence type="ECO:0000313" key="4">
    <source>
        <dbReference type="Proteomes" id="UP001183246"/>
    </source>
</evidence>
<accession>A0ABU2MXQ5</accession>
<feature type="transmembrane region" description="Helical" evidence="2">
    <location>
        <begin position="61"/>
        <end position="80"/>
    </location>
</feature>
<keyword evidence="4" id="KW-1185">Reference proteome</keyword>
<evidence type="ECO:0000313" key="3">
    <source>
        <dbReference type="EMBL" id="MDT0346427.1"/>
    </source>
</evidence>
<evidence type="ECO:0000256" key="2">
    <source>
        <dbReference type="SAM" id="Phobius"/>
    </source>
</evidence>